<dbReference type="InterPro" id="IPR048913">
    <property type="entry name" value="BetaGal_gal-bd"/>
</dbReference>
<name>A0A3Q7IT04_SOLLC</name>
<dbReference type="InterPro" id="IPR043159">
    <property type="entry name" value="Lectin_gal-bd_sf"/>
</dbReference>
<keyword evidence="7" id="KW-0732">Signal</keyword>
<dbReference type="InParanoid" id="A0A3Q7IT04"/>
<keyword evidence="13" id="KW-1185">Reference proteome</keyword>
<evidence type="ECO:0000256" key="8">
    <source>
        <dbReference type="ARBA" id="ARBA00022801"/>
    </source>
</evidence>
<dbReference type="AlphaFoldDB" id="A0A3Q7IT04"/>
<evidence type="ECO:0000256" key="1">
    <source>
        <dbReference type="ARBA" id="ARBA00001412"/>
    </source>
</evidence>
<comment type="similarity">
    <text evidence="3">Belongs to the glycosyl hydrolase 35 family.</text>
</comment>
<evidence type="ECO:0000313" key="13">
    <source>
        <dbReference type="Proteomes" id="UP000004994"/>
    </source>
</evidence>
<keyword evidence="9" id="KW-0325">Glycoprotein</keyword>
<accession>A0A3Q7IT04</accession>
<proteinExistence type="inferred from homology"/>
<dbReference type="PANTHER" id="PTHR23421">
    <property type="entry name" value="BETA-GALACTOSIDASE RELATED"/>
    <property type="match status" value="1"/>
</dbReference>
<dbReference type="EnsemblPlants" id="Solyc11g018495.1.1">
    <property type="protein sequence ID" value="Solyc11g018495.1.1"/>
    <property type="gene ID" value="Solyc11g018495.1"/>
</dbReference>
<dbReference type="FunCoup" id="A0A3Q7IT04">
    <property type="interactions" value="4"/>
</dbReference>
<dbReference type="GO" id="GO:0004565">
    <property type="term" value="F:beta-galactosidase activity"/>
    <property type="evidence" value="ECO:0007669"/>
    <property type="project" value="UniProtKB-EC"/>
</dbReference>
<dbReference type="OMA" id="HISAFKF"/>
<dbReference type="Gramene" id="Solyc11g018495.1.1">
    <property type="protein sequence ID" value="Solyc11g018495.1.1"/>
    <property type="gene ID" value="Solyc11g018495.1"/>
</dbReference>
<sequence>MQSIFDAPKGDDPVTLNLGSMGKGEVWVNGQSIGRFWLSFHTPQGVPSQTWYNVPRSFLKPKDNVLVLFEEEIGNPLGITIDTISITKVCAHVADSNPPPVINSWRKHGRRPKVQLSCPQGRKISKILFASFGNPIGDCDDYDIGLCHSSNSKAIVEKACLGKSKCTIAHSSKKFGGDPCPGISKSLLVDVQCK</sequence>
<dbReference type="FunFam" id="2.60.120.740:FF:000002">
    <property type="entry name" value="Beta-galactosidase"/>
    <property type="match status" value="1"/>
</dbReference>
<organism evidence="12">
    <name type="scientific">Solanum lycopersicum</name>
    <name type="common">Tomato</name>
    <name type="synonym">Lycopersicon esculentum</name>
    <dbReference type="NCBI Taxonomy" id="4081"/>
    <lineage>
        <taxon>Eukaryota</taxon>
        <taxon>Viridiplantae</taxon>
        <taxon>Streptophyta</taxon>
        <taxon>Embryophyta</taxon>
        <taxon>Tracheophyta</taxon>
        <taxon>Spermatophyta</taxon>
        <taxon>Magnoliopsida</taxon>
        <taxon>eudicotyledons</taxon>
        <taxon>Gunneridae</taxon>
        <taxon>Pentapetalae</taxon>
        <taxon>asterids</taxon>
        <taxon>lamiids</taxon>
        <taxon>Solanales</taxon>
        <taxon>Solanaceae</taxon>
        <taxon>Solanoideae</taxon>
        <taxon>Solaneae</taxon>
        <taxon>Solanum</taxon>
        <taxon>Solanum subgen. Lycopersicon</taxon>
    </lineage>
</organism>
<dbReference type="GO" id="GO:0030246">
    <property type="term" value="F:carbohydrate binding"/>
    <property type="evidence" value="ECO:0007669"/>
    <property type="project" value="InterPro"/>
</dbReference>
<dbReference type="InterPro" id="IPR008979">
    <property type="entry name" value="Galactose-bd-like_sf"/>
</dbReference>
<dbReference type="PROSITE" id="PS50228">
    <property type="entry name" value="SUEL_LECTIN"/>
    <property type="match status" value="1"/>
</dbReference>
<evidence type="ECO:0000259" key="11">
    <source>
        <dbReference type="PROSITE" id="PS50228"/>
    </source>
</evidence>
<keyword evidence="6" id="KW-0964">Secreted</keyword>
<dbReference type="InterPro" id="IPR000922">
    <property type="entry name" value="Lectin_gal-bd_dom"/>
</dbReference>
<evidence type="ECO:0000256" key="7">
    <source>
        <dbReference type="ARBA" id="ARBA00022729"/>
    </source>
</evidence>
<evidence type="ECO:0000256" key="3">
    <source>
        <dbReference type="ARBA" id="ARBA00009809"/>
    </source>
</evidence>
<evidence type="ECO:0000256" key="10">
    <source>
        <dbReference type="ARBA" id="ARBA00023295"/>
    </source>
</evidence>
<evidence type="ECO:0000256" key="5">
    <source>
        <dbReference type="ARBA" id="ARBA00022523"/>
    </source>
</evidence>
<reference evidence="12" key="2">
    <citation type="submission" date="2019-01" db="UniProtKB">
        <authorList>
            <consortium name="EnsemblPlants"/>
        </authorList>
    </citation>
    <scope>IDENTIFICATION</scope>
    <source>
        <strain evidence="12">cv. Heinz 1706</strain>
    </source>
</reference>
<keyword evidence="5" id="KW-0052">Apoplast</keyword>
<comment type="subcellular location">
    <subcellularLocation>
        <location evidence="2">Secreted</location>
        <location evidence="2">Extracellular space</location>
        <location evidence="2">Apoplast</location>
    </subcellularLocation>
</comment>
<evidence type="ECO:0000256" key="6">
    <source>
        <dbReference type="ARBA" id="ARBA00022525"/>
    </source>
</evidence>
<evidence type="ECO:0000256" key="9">
    <source>
        <dbReference type="ARBA" id="ARBA00023180"/>
    </source>
</evidence>
<evidence type="ECO:0000256" key="4">
    <source>
        <dbReference type="ARBA" id="ARBA00012756"/>
    </source>
</evidence>
<evidence type="ECO:0000313" key="12">
    <source>
        <dbReference type="EnsemblPlants" id="Solyc11g018495.1.1"/>
    </source>
</evidence>
<comment type="catalytic activity">
    <reaction evidence="1">
        <text>Hydrolysis of terminal non-reducing beta-D-galactose residues in beta-D-galactosides.</text>
        <dbReference type="EC" id="3.2.1.23"/>
    </reaction>
</comment>
<reference evidence="12" key="1">
    <citation type="journal article" date="2012" name="Nature">
        <title>The tomato genome sequence provides insights into fleshy fruit evolution.</title>
        <authorList>
            <consortium name="Tomato Genome Consortium"/>
        </authorList>
    </citation>
    <scope>NUCLEOTIDE SEQUENCE [LARGE SCALE GENOMIC DNA]</scope>
    <source>
        <strain evidence="12">cv. Heinz 1706</strain>
    </source>
</reference>
<dbReference type="Gene3D" id="2.60.120.740">
    <property type="match status" value="1"/>
</dbReference>
<feature type="domain" description="SUEL-type lectin" evidence="11">
    <location>
        <begin position="111"/>
        <end position="194"/>
    </location>
</feature>
<dbReference type="Proteomes" id="UP000004994">
    <property type="component" value="Chromosome 11"/>
</dbReference>
<dbReference type="GO" id="GO:0005975">
    <property type="term" value="P:carbohydrate metabolic process"/>
    <property type="evidence" value="ECO:0007669"/>
    <property type="project" value="InterPro"/>
</dbReference>
<dbReference type="EC" id="3.2.1.23" evidence="4"/>
<dbReference type="CDD" id="cd22842">
    <property type="entry name" value="Gal_Rha_Lectin_BGal"/>
    <property type="match status" value="1"/>
</dbReference>
<dbReference type="InterPro" id="IPR001944">
    <property type="entry name" value="Glycoside_Hdrlase_35"/>
</dbReference>
<protein>
    <recommendedName>
        <fullName evidence="4">beta-galactosidase</fullName>
        <ecNumber evidence="4">3.2.1.23</ecNumber>
    </recommendedName>
</protein>
<keyword evidence="8" id="KW-0378">Hydrolase</keyword>
<dbReference type="Pfam" id="PF21467">
    <property type="entry name" value="BetaGal_gal-bd"/>
    <property type="match status" value="1"/>
</dbReference>
<dbReference type="Gene3D" id="2.60.120.260">
    <property type="entry name" value="Galactose-binding domain-like"/>
    <property type="match status" value="1"/>
</dbReference>
<keyword evidence="10" id="KW-0326">Glycosidase</keyword>
<dbReference type="SUPFAM" id="SSF49785">
    <property type="entry name" value="Galactose-binding domain-like"/>
    <property type="match status" value="1"/>
</dbReference>
<evidence type="ECO:0000256" key="2">
    <source>
        <dbReference type="ARBA" id="ARBA00004271"/>
    </source>
</evidence>
<dbReference type="FunFam" id="2.60.120.260:FF:000050">
    <property type="entry name" value="Beta-galactosidase"/>
    <property type="match status" value="1"/>
</dbReference>
<dbReference type="Pfam" id="PF02140">
    <property type="entry name" value="SUEL_Lectin"/>
    <property type="match status" value="1"/>
</dbReference>
<dbReference type="GO" id="GO:0048046">
    <property type="term" value="C:apoplast"/>
    <property type="evidence" value="ECO:0007669"/>
    <property type="project" value="UniProtKB-SubCell"/>
</dbReference>